<evidence type="ECO:0000256" key="1">
    <source>
        <dbReference type="SAM" id="MobiDB-lite"/>
    </source>
</evidence>
<evidence type="ECO:0000313" key="2">
    <source>
        <dbReference type="EMBL" id="CAI9574493.1"/>
    </source>
</evidence>
<keyword evidence="3" id="KW-1185">Reference proteome</keyword>
<comment type="caution">
    <text evidence="2">The sequence shown here is derived from an EMBL/GenBank/DDBJ whole genome shotgun (WGS) entry which is preliminary data.</text>
</comment>
<accession>A0ABN9DPL0</accession>
<organism evidence="2 3">
    <name type="scientific">Staurois parvus</name>
    <dbReference type="NCBI Taxonomy" id="386267"/>
    <lineage>
        <taxon>Eukaryota</taxon>
        <taxon>Metazoa</taxon>
        <taxon>Chordata</taxon>
        <taxon>Craniata</taxon>
        <taxon>Vertebrata</taxon>
        <taxon>Euteleostomi</taxon>
        <taxon>Amphibia</taxon>
        <taxon>Batrachia</taxon>
        <taxon>Anura</taxon>
        <taxon>Neobatrachia</taxon>
        <taxon>Ranoidea</taxon>
        <taxon>Ranidae</taxon>
        <taxon>Staurois</taxon>
    </lineage>
</organism>
<sequence>MFLSQGCMESQDSSRGFSARVPWNPRVLQEVSQPGFHGIPGFLQRFLSQGSMKSQGSSKSFSARVPPEVSQPGFHGTPGFLQRFISQGSM</sequence>
<protein>
    <submittedName>
        <fullName evidence="2">Uncharacterized protein</fullName>
    </submittedName>
</protein>
<reference evidence="2" key="1">
    <citation type="submission" date="2023-05" db="EMBL/GenBank/DDBJ databases">
        <authorList>
            <person name="Stuckert A."/>
        </authorList>
    </citation>
    <scope>NUCLEOTIDE SEQUENCE</scope>
</reference>
<name>A0ABN9DPL0_9NEOB</name>
<dbReference type="Proteomes" id="UP001162483">
    <property type="component" value="Unassembled WGS sequence"/>
</dbReference>
<feature type="compositionally biased region" description="Low complexity" evidence="1">
    <location>
        <begin position="50"/>
        <end position="62"/>
    </location>
</feature>
<gene>
    <name evidence="2" type="ORF">SPARVUS_LOCUS7986899</name>
</gene>
<proteinExistence type="predicted"/>
<evidence type="ECO:0000313" key="3">
    <source>
        <dbReference type="Proteomes" id="UP001162483"/>
    </source>
</evidence>
<feature type="non-terminal residue" evidence="2">
    <location>
        <position position="90"/>
    </location>
</feature>
<feature type="region of interest" description="Disordered" evidence="1">
    <location>
        <begin position="50"/>
        <end position="77"/>
    </location>
</feature>
<dbReference type="EMBL" id="CATNWA010014667">
    <property type="protein sequence ID" value="CAI9574493.1"/>
    <property type="molecule type" value="Genomic_DNA"/>
</dbReference>